<feature type="compositionally biased region" description="Polar residues" evidence="2">
    <location>
        <begin position="136"/>
        <end position="145"/>
    </location>
</feature>
<feature type="compositionally biased region" description="Basic and acidic residues" evidence="2">
    <location>
        <begin position="334"/>
        <end position="386"/>
    </location>
</feature>
<dbReference type="InterPro" id="IPR052084">
    <property type="entry name" value="SF3B4_spliceosome_assoc"/>
</dbReference>
<evidence type="ECO:0000256" key="2">
    <source>
        <dbReference type="SAM" id="MobiDB-lite"/>
    </source>
</evidence>
<name>A0A1Y3DKX0_PLAKN</name>
<dbReference type="EMBL" id="NETL01000026">
    <property type="protein sequence ID" value="OTN64810.1"/>
    <property type="molecule type" value="Genomic_DNA"/>
</dbReference>
<protein>
    <submittedName>
        <fullName evidence="4">Putative RNA binding protein</fullName>
    </submittedName>
</protein>
<dbReference type="GO" id="GO:0003723">
    <property type="term" value="F:RNA binding"/>
    <property type="evidence" value="ECO:0007669"/>
    <property type="project" value="UniProtKB-UniRule"/>
</dbReference>
<dbReference type="VEuPathDB" id="PlasmoDB:PKA1H_090042800"/>
<accession>A0A1Y3DKX0</accession>
<evidence type="ECO:0000256" key="1">
    <source>
        <dbReference type="PROSITE-ProRule" id="PRU00176"/>
    </source>
</evidence>
<evidence type="ECO:0000313" key="5">
    <source>
        <dbReference type="Proteomes" id="UP000195012"/>
    </source>
</evidence>
<dbReference type="InterPro" id="IPR035979">
    <property type="entry name" value="RBD_domain_sf"/>
</dbReference>
<dbReference type="SUPFAM" id="SSF54928">
    <property type="entry name" value="RNA-binding domain, RBD"/>
    <property type="match status" value="1"/>
</dbReference>
<dbReference type="Pfam" id="PF00076">
    <property type="entry name" value="RRM_1"/>
    <property type="match status" value="1"/>
</dbReference>
<feature type="region of interest" description="Disordered" evidence="2">
    <location>
        <begin position="160"/>
        <end position="202"/>
    </location>
</feature>
<dbReference type="Proteomes" id="UP000195012">
    <property type="component" value="Unassembled WGS sequence"/>
</dbReference>
<dbReference type="GO" id="GO:0071011">
    <property type="term" value="C:precatalytic spliceosome"/>
    <property type="evidence" value="ECO:0007669"/>
    <property type="project" value="TreeGrafter"/>
</dbReference>
<feature type="compositionally biased region" description="Low complexity" evidence="2">
    <location>
        <begin position="120"/>
        <end position="135"/>
    </location>
</feature>
<dbReference type="PROSITE" id="PS50102">
    <property type="entry name" value="RRM"/>
    <property type="match status" value="1"/>
</dbReference>
<proteinExistence type="predicted"/>
<comment type="caution">
    <text evidence="4">The sequence shown here is derived from an EMBL/GenBank/DDBJ whole genome shotgun (WGS) entry which is preliminary data.</text>
</comment>
<dbReference type="InterPro" id="IPR012677">
    <property type="entry name" value="Nucleotide-bd_a/b_plait_sf"/>
</dbReference>
<dbReference type="PANTHER" id="PTHR48030">
    <property type="entry name" value="SPLICING FACTOR 3B SUBUNIT 4"/>
    <property type="match status" value="1"/>
</dbReference>
<dbReference type="GO" id="GO:0005730">
    <property type="term" value="C:nucleolus"/>
    <property type="evidence" value="ECO:0007669"/>
    <property type="project" value="TreeGrafter"/>
</dbReference>
<dbReference type="PANTHER" id="PTHR48030:SF3">
    <property type="entry name" value="SPLICING FACTOR 3B SUBUNIT 4"/>
    <property type="match status" value="1"/>
</dbReference>
<dbReference type="VEuPathDB" id="PlasmoDB:PKNOH_S120155800"/>
<evidence type="ECO:0000259" key="3">
    <source>
        <dbReference type="PROSITE" id="PS50102"/>
    </source>
</evidence>
<keyword evidence="1" id="KW-0694">RNA-binding</keyword>
<feature type="region of interest" description="Disordered" evidence="2">
    <location>
        <begin position="330"/>
        <end position="386"/>
    </location>
</feature>
<dbReference type="eggNOG" id="KOG0144">
    <property type="taxonomic scope" value="Eukaryota"/>
</dbReference>
<gene>
    <name evidence="4" type="ORF">PKNOH_S120155800</name>
</gene>
<dbReference type="VEuPathDB" id="PlasmoDB:PKNH_0937100"/>
<feature type="domain" description="RRM" evidence="3">
    <location>
        <begin position="897"/>
        <end position="977"/>
    </location>
</feature>
<evidence type="ECO:0000313" key="4">
    <source>
        <dbReference type="EMBL" id="OTN64810.1"/>
    </source>
</evidence>
<feature type="region of interest" description="Disordered" evidence="2">
    <location>
        <begin position="1513"/>
        <end position="1537"/>
    </location>
</feature>
<organism evidence="4 5">
    <name type="scientific">Plasmodium knowlesi</name>
    <dbReference type="NCBI Taxonomy" id="5850"/>
    <lineage>
        <taxon>Eukaryota</taxon>
        <taxon>Sar</taxon>
        <taxon>Alveolata</taxon>
        <taxon>Apicomplexa</taxon>
        <taxon>Aconoidasida</taxon>
        <taxon>Haemosporida</taxon>
        <taxon>Plasmodiidae</taxon>
        <taxon>Plasmodium</taxon>
        <taxon>Plasmodium (Plasmodium)</taxon>
    </lineage>
</organism>
<dbReference type="OrthoDB" id="439808at2759"/>
<feature type="region of interest" description="Disordered" evidence="2">
    <location>
        <begin position="116"/>
        <end position="147"/>
    </location>
</feature>
<dbReference type="Gene3D" id="3.30.70.330">
    <property type="match status" value="1"/>
</dbReference>
<dbReference type="GO" id="GO:0048026">
    <property type="term" value="P:positive regulation of mRNA splicing, via spliceosome"/>
    <property type="evidence" value="ECO:0007669"/>
    <property type="project" value="TreeGrafter"/>
</dbReference>
<sequence length="1635" mass="183531">MKGTCYDTKDNNSNDNMNDDFLNYPNFRKFIDSNNNYVDHENFEESRKYIHREITKTLNANSVKVCRNMDERILAGNTSSNKFCLESMEKKNGRKDFSCSGRNDLEMNGSRSLRKFAHCSSSSSGRRSNEESSLSAQTGQSNICHPNSCRGMNNNLGHGSNLGSINSHRGGSGEGNFGAGPPPSSQFLHGARSNELSDNNNNHHRAINYLKRGEMNNEDVDRINEGVLLKEKNNLLKHEFFLSEPRYNNPPEEGDNRTTLNLDNSMCENDHKLDYARNSNINNNPYDLVRSNGIMEDVKFSAFSSNEFGCMRREPPGLVPIKGEDIKKKKIKKKERDKEKLKLKEEEKVNEGEKGRELEKGDVSEKKKKGEQEKAKKDENQKIKKNEHENIAHFIKQQILENAKMERGASGDHFRGSELFPNLHAKAVGAPRDSSSASRSMGNLVRTMHTGISSGMHYGNRLQRYEVKNHMSEFQGRMSEKKGVNNFVGLESDSNKVKKYNHLKDNFHLNSNQTHFYPNMDHRKNNSEVFLSTDVNDKVYANNIMYDDYFTIENMETCEEKKEFFKNEGYSNKMKKENSLAFRMHPNFNTKELLANRKKYFHSAGNRDLSTSTNYMKSDYYNESNISDFCLDGGVPSQYVLSNKDYVGNNLNGEVSGMNGHMEKMEYGSSFLGEGRGDRYSQPCTRLPNGVIVEPSMMYDNCNDHLARQKNGSTIMHANFGSIPVHGNMRITTVHTDNSGQEEEDGTMSSTLVNAFTLKREENYYQNGREIMRANEMTRTNSANMADMNSVLFNWNNSNVNPSSNVSIGNLPGRGVEDSNSSMFRTYDIVSAEDGIRNGAHGEGNMNGSNLEQGENKGIDVEVEKKGIKDGIKNGIENGIENGIGNMVENENEEPVIKLFFGNLAPITTEKDMHNLFSNFGKCDSLIILKDRRSKSRGSGFVTFYNMQEAVNAIKSLNNKIILSGAHKPLEVRFPENKEEKKLRTKLLNAAKWKGKKIAPSGCLPISTEDILNQSSLQVNNGPGGISGGNHCLPLLNQLETPSNFLTENNEEALYDIKETVSFGYTGEGMLECAKMNMLQRGNANHYACSEDFSELRKAASETTNDTVITDYVNRVEEGSNIYSSSRHNSYKEEQDNLPDEMNNMSLSIERKEYSKFLPNFLLDNNSHGNGASNSFQSLDEAFGTIRKFSLDADMEEVNMRSNGFSGGLEVNGGLSRKVVHEIVHEKMPGLRSESSTMGEDTACRHDSIDSVKSFRKGDVHNASAARASNFCAKGFVENSFPSSNFPPSTFNSSGRILDDGDEANSYFSSFCQGFPLQSKIVEEQDDTLFSYLNKEKSLLKHNMGEEEVYQGKIDYCRKRGDFPGINELEEINHFRQLTELEGVSEAYERGRSDNGMRNVLLRGSEEMVEVGKEENLFGDIYEGNKGMGSPPMDDDGYSNMNVHYLGFDLSRLIQINEDILLPQGEDMKKKNNNNNTSSTCFNNTNFKVGGTSHGAMEISHLNGEEIMASNFYHHGKGNSSSNGNSRSGTSASRNDAEDMCKAKVGQAHGTMDLLNVDLFGNKNFDVNDNLSDEMLGNLISLYAQNKSSMITSHMFSYLNNVLGEINSALDIFNKFSVKTSMKNIAEEKEDNPPE</sequence>
<feature type="compositionally biased region" description="Low complexity" evidence="2">
    <location>
        <begin position="1518"/>
        <end position="1534"/>
    </location>
</feature>
<reference evidence="4 5" key="1">
    <citation type="submission" date="2017-05" db="EMBL/GenBank/DDBJ databases">
        <title>PacBio assembly of a Plasmodium knowlesi genome sequence with Hi-C correction and manual annotation of the SICAvar gene family.</title>
        <authorList>
            <person name="Lapp S.A."/>
            <person name="Geraldo J.A."/>
            <person name="Chien J.-T."/>
            <person name="Ay F."/>
            <person name="Pakala S.B."/>
            <person name="Batugedara G."/>
            <person name="Humphrey J.C."/>
            <person name="Debarry J.D."/>
            <person name="Le Roch K.G."/>
            <person name="Galinski M.R."/>
            <person name="Kissinger J.C."/>
        </authorList>
    </citation>
    <scope>NUCLEOTIDE SEQUENCE [LARGE SCALE GENOMIC DNA]</scope>
    <source>
        <strain evidence="5">Malayan Strain Pk1 (A+)</strain>
    </source>
</reference>
<dbReference type="SMART" id="SM00360">
    <property type="entry name" value="RRM"/>
    <property type="match status" value="1"/>
</dbReference>
<dbReference type="InterPro" id="IPR000504">
    <property type="entry name" value="RRM_dom"/>
</dbReference>
<dbReference type="OMA" id="MYDDYFT"/>